<keyword evidence="3" id="KW-0378">Hydrolase</keyword>
<keyword evidence="3" id="KW-0031">Aminopeptidase</keyword>
<dbReference type="CDD" id="cd01092">
    <property type="entry name" value="APP-like"/>
    <property type="match status" value="1"/>
</dbReference>
<dbReference type="GO" id="GO:0004177">
    <property type="term" value="F:aminopeptidase activity"/>
    <property type="evidence" value="ECO:0007669"/>
    <property type="project" value="UniProtKB-KW"/>
</dbReference>
<dbReference type="SUPFAM" id="SSF53092">
    <property type="entry name" value="Creatinase/prolidase N-terminal domain"/>
    <property type="match status" value="1"/>
</dbReference>
<dbReference type="Proteomes" id="UP000494245">
    <property type="component" value="Unassembled WGS sequence"/>
</dbReference>
<reference evidence="3 4" key="2">
    <citation type="submission" date="2020-05" db="EMBL/GenBank/DDBJ databases">
        <title>Draft genome sequence of Desulfovibrio sp. strainFSS-1.</title>
        <authorList>
            <person name="Shimoshige H."/>
            <person name="Kobayashi H."/>
            <person name="Maekawa T."/>
        </authorList>
    </citation>
    <scope>NUCLEOTIDE SEQUENCE [LARGE SCALE GENOMIC DNA]</scope>
    <source>
        <strain evidence="3 4">SIID29052-01</strain>
    </source>
</reference>
<dbReference type="Gene3D" id="3.40.350.10">
    <property type="entry name" value="Creatinase/prolidase N-terminal domain"/>
    <property type="match status" value="1"/>
</dbReference>
<organism evidence="3 4">
    <name type="scientific">Fundidesulfovibrio magnetotacticus</name>
    <dbReference type="NCBI Taxonomy" id="2730080"/>
    <lineage>
        <taxon>Bacteria</taxon>
        <taxon>Pseudomonadati</taxon>
        <taxon>Thermodesulfobacteriota</taxon>
        <taxon>Desulfovibrionia</taxon>
        <taxon>Desulfovibrionales</taxon>
        <taxon>Desulfovibrionaceae</taxon>
        <taxon>Fundidesulfovibrio</taxon>
    </lineage>
</organism>
<feature type="domain" description="Creatinase N-terminal" evidence="2">
    <location>
        <begin position="14"/>
        <end position="142"/>
    </location>
</feature>
<dbReference type="InterPro" id="IPR000587">
    <property type="entry name" value="Creatinase_N"/>
</dbReference>
<protein>
    <submittedName>
        <fullName evidence="3">Aminopeptidase YpdF</fullName>
        <ecNumber evidence="3">3.4.11.-</ecNumber>
    </submittedName>
</protein>
<dbReference type="PANTHER" id="PTHR46112">
    <property type="entry name" value="AMINOPEPTIDASE"/>
    <property type="match status" value="1"/>
</dbReference>
<evidence type="ECO:0000313" key="3">
    <source>
        <dbReference type="EMBL" id="GFK92661.1"/>
    </source>
</evidence>
<evidence type="ECO:0000313" key="4">
    <source>
        <dbReference type="Proteomes" id="UP000494245"/>
    </source>
</evidence>
<proteinExistence type="predicted"/>
<dbReference type="AlphaFoldDB" id="A0A6V8LQ25"/>
<evidence type="ECO:0000259" key="1">
    <source>
        <dbReference type="Pfam" id="PF00557"/>
    </source>
</evidence>
<dbReference type="EMBL" id="BLTE01000001">
    <property type="protein sequence ID" value="GFK92661.1"/>
    <property type="molecule type" value="Genomic_DNA"/>
</dbReference>
<dbReference type="InterPro" id="IPR029149">
    <property type="entry name" value="Creatin/AminoP/Spt16_N"/>
</dbReference>
<dbReference type="Gene3D" id="3.90.230.10">
    <property type="entry name" value="Creatinase/methionine aminopeptidase superfamily"/>
    <property type="match status" value="1"/>
</dbReference>
<dbReference type="InterPro" id="IPR036005">
    <property type="entry name" value="Creatinase/aminopeptidase-like"/>
</dbReference>
<dbReference type="Pfam" id="PF01321">
    <property type="entry name" value="Creatinase_N"/>
    <property type="match status" value="1"/>
</dbReference>
<comment type="caution">
    <text evidence="3">The sequence shown here is derived from an EMBL/GenBank/DDBJ whole genome shotgun (WGS) entry which is preliminary data.</text>
</comment>
<keyword evidence="3" id="KW-0645">Protease</keyword>
<sequence>MSFEPFAPAVYQNRREKLRARMRQAGHKALLVSHAANRFYLSGFELSDSQCNESSGMLLIRVDGPDKLLTDPRFLDAARRLWPEDDIFIYAGQRFAQIREFLSKTHSGPIAFESRAMSVDTHGHLRESLDLAPTHGLVEELRRFKEPEELKRLELSCAVNERVMRAAPDVLLPGRSEGEIAWRLEQLFRDFGATELAFSPIVAVDANAALPHAEPGRDVVKDECMVLVDMGGRYAEYNSDQTRTFWVGNRPPDHFRKALELTQQAQAKAIKAIRPGLTFAEAYQAARGYFERFGVEKAFTHALGHGIGLETHEFPSLSPVAQGTLEPGMVVTVEPGLYYPEWGGIRWEHMVAVTEDGCRILGQGA</sequence>
<gene>
    <name evidence="3" type="primary">ypdF</name>
    <name evidence="3" type="ORF">NNJEOMEG_00486</name>
</gene>
<dbReference type="InterPro" id="IPR050659">
    <property type="entry name" value="Peptidase_M24B"/>
</dbReference>
<dbReference type="EC" id="3.4.11.-" evidence="3"/>
<dbReference type="InterPro" id="IPR000994">
    <property type="entry name" value="Pept_M24"/>
</dbReference>
<name>A0A6V8LQ25_9BACT</name>
<reference evidence="3 4" key="1">
    <citation type="submission" date="2020-04" db="EMBL/GenBank/DDBJ databases">
        <authorList>
            <consortium name="Desulfovibrio sp. FSS-1 genome sequencing consortium"/>
            <person name="Shimoshige H."/>
            <person name="Kobayashi H."/>
            <person name="Maekawa T."/>
        </authorList>
    </citation>
    <scope>NUCLEOTIDE SEQUENCE [LARGE SCALE GENOMIC DNA]</scope>
    <source>
        <strain evidence="3 4">SIID29052-01</strain>
    </source>
</reference>
<keyword evidence="4" id="KW-1185">Reference proteome</keyword>
<dbReference type="SUPFAM" id="SSF55920">
    <property type="entry name" value="Creatinase/aminopeptidase"/>
    <property type="match status" value="1"/>
</dbReference>
<accession>A0A6V8LQ25</accession>
<dbReference type="PANTHER" id="PTHR46112:SF3">
    <property type="entry name" value="AMINOPEPTIDASE YPDF"/>
    <property type="match status" value="1"/>
</dbReference>
<dbReference type="Pfam" id="PF00557">
    <property type="entry name" value="Peptidase_M24"/>
    <property type="match status" value="1"/>
</dbReference>
<feature type="domain" description="Peptidase M24" evidence="1">
    <location>
        <begin position="153"/>
        <end position="355"/>
    </location>
</feature>
<evidence type="ECO:0000259" key="2">
    <source>
        <dbReference type="Pfam" id="PF01321"/>
    </source>
</evidence>
<dbReference type="RefSeq" id="WP_268885670.1">
    <property type="nucleotide sequence ID" value="NZ_BLTE01000001.1"/>
</dbReference>